<dbReference type="SUPFAM" id="SSF55347">
    <property type="entry name" value="Glyceraldehyde-3-phosphate dehydrogenase-like, C-terminal domain"/>
    <property type="match status" value="1"/>
</dbReference>
<organism evidence="18 19">
    <name type="scientific">Fictibacillus aquaticus</name>
    <dbReference type="NCBI Taxonomy" id="2021314"/>
    <lineage>
        <taxon>Bacteria</taxon>
        <taxon>Bacillati</taxon>
        <taxon>Bacillota</taxon>
        <taxon>Bacilli</taxon>
        <taxon>Bacillales</taxon>
        <taxon>Fictibacillaceae</taxon>
        <taxon>Fictibacillus</taxon>
    </lineage>
</organism>
<feature type="active site" description="Proton donor" evidence="12">
    <location>
        <position position="204"/>
    </location>
</feature>
<feature type="binding site" evidence="13">
    <location>
        <position position="189"/>
    </location>
    <ligand>
        <name>L-homoserine</name>
        <dbReference type="ChEBI" id="CHEBI:57476"/>
    </ligand>
</feature>
<proteinExistence type="inferred from homology"/>
<dbReference type="GO" id="GO:0004412">
    <property type="term" value="F:homoserine dehydrogenase activity"/>
    <property type="evidence" value="ECO:0007669"/>
    <property type="project" value="UniProtKB-EC"/>
</dbReference>
<evidence type="ECO:0000256" key="7">
    <source>
        <dbReference type="ARBA" id="ARBA00022697"/>
    </source>
</evidence>
<dbReference type="EC" id="1.1.1.3" evidence="4 14"/>
<evidence type="ECO:0000313" key="18">
    <source>
        <dbReference type="EMBL" id="OYD59551.1"/>
    </source>
</evidence>
<dbReference type="RefSeq" id="WP_094251512.1">
    <property type="nucleotide sequence ID" value="NZ_JBHLXL010000001.1"/>
</dbReference>
<evidence type="ECO:0000256" key="10">
    <source>
        <dbReference type="ARBA" id="ARBA00023167"/>
    </source>
</evidence>
<evidence type="ECO:0000256" key="1">
    <source>
        <dbReference type="ARBA" id="ARBA00005056"/>
    </source>
</evidence>
<evidence type="ECO:0000256" key="2">
    <source>
        <dbReference type="ARBA" id="ARBA00005062"/>
    </source>
</evidence>
<evidence type="ECO:0000256" key="9">
    <source>
        <dbReference type="ARBA" id="ARBA00023053"/>
    </source>
</evidence>
<evidence type="ECO:0000259" key="16">
    <source>
        <dbReference type="Pfam" id="PF00742"/>
    </source>
</evidence>
<reference evidence="18 19" key="1">
    <citation type="submission" date="2017-07" db="EMBL/GenBank/DDBJ databases">
        <title>Fictibacillus sp. nov. GDSW-R2A3 Genome sequencing and assembly.</title>
        <authorList>
            <person name="Mayilraj S."/>
        </authorList>
    </citation>
    <scope>NUCLEOTIDE SEQUENCE [LARGE SCALE GENOMIC DNA]</scope>
    <source>
        <strain evidence="18 19">GDSW-R2A3</strain>
    </source>
</reference>
<protein>
    <recommendedName>
        <fullName evidence="5 14">Homoserine dehydrogenase</fullName>
        <ecNumber evidence="4 14">1.1.1.3</ecNumber>
    </recommendedName>
</protein>
<feature type="domain" description="Aspartate/homoserine dehydrogenase NAD-binding" evidence="17">
    <location>
        <begin position="10"/>
        <end position="127"/>
    </location>
</feature>
<evidence type="ECO:0000259" key="17">
    <source>
        <dbReference type="Pfam" id="PF03447"/>
    </source>
</evidence>
<gene>
    <name evidence="18" type="ORF">CGZ90_06570</name>
</gene>
<comment type="pathway">
    <text evidence="2 14">Amino-acid biosynthesis; L-methionine biosynthesis via de novo pathway; L-homoserine from L-aspartate: step 3/3.</text>
</comment>
<keyword evidence="9" id="KW-0915">Sodium</keyword>
<dbReference type="PROSITE" id="PS01042">
    <property type="entry name" value="HOMOSER_DHGENASE"/>
    <property type="match status" value="1"/>
</dbReference>
<dbReference type="FunFam" id="3.30.360.10:FF:000005">
    <property type="entry name" value="Homoserine dehydrogenase"/>
    <property type="match status" value="1"/>
</dbReference>
<keyword evidence="8 14" id="KW-0560">Oxidoreductase</keyword>
<comment type="pathway">
    <text evidence="1 14">Amino-acid biosynthesis; L-threonine biosynthesis; L-threonine from L-aspartate: step 3/5.</text>
</comment>
<accession>A0A235FE09</accession>
<evidence type="ECO:0000256" key="4">
    <source>
        <dbReference type="ARBA" id="ARBA00013213"/>
    </source>
</evidence>
<evidence type="ECO:0000256" key="5">
    <source>
        <dbReference type="ARBA" id="ARBA00013376"/>
    </source>
</evidence>
<comment type="catalytic activity">
    <reaction evidence="11">
        <text>L-homoserine + NADP(+) = L-aspartate 4-semialdehyde + NADPH + H(+)</text>
        <dbReference type="Rhea" id="RHEA:15761"/>
        <dbReference type="ChEBI" id="CHEBI:15378"/>
        <dbReference type="ChEBI" id="CHEBI:57476"/>
        <dbReference type="ChEBI" id="CHEBI:57783"/>
        <dbReference type="ChEBI" id="CHEBI:58349"/>
        <dbReference type="ChEBI" id="CHEBI:537519"/>
        <dbReference type="EC" id="1.1.1.3"/>
    </reaction>
    <physiologicalReaction direction="right-to-left" evidence="11">
        <dbReference type="Rhea" id="RHEA:15763"/>
    </physiologicalReaction>
</comment>
<comment type="similarity">
    <text evidence="3 15">Belongs to the homoserine dehydrogenase family.</text>
</comment>
<keyword evidence="10 14" id="KW-0486">Methionine biosynthesis</keyword>
<comment type="caution">
    <text evidence="18">The sequence shown here is derived from an EMBL/GenBank/DDBJ whole genome shotgun (WGS) entry which is preliminary data.</text>
</comment>
<keyword evidence="6 14" id="KW-0028">Amino-acid biosynthesis</keyword>
<keyword evidence="13 14" id="KW-0521">NADP</keyword>
<dbReference type="InterPro" id="IPR005106">
    <property type="entry name" value="Asp/hSer_DH_NAD-bd"/>
</dbReference>
<feature type="binding site" evidence="13">
    <location>
        <begin position="10"/>
        <end position="15"/>
    </location>
    <ligand>
        <name>NADP(+)</name>
        <dbReference type="ChEBI" id="CHEBI:58349"/>
    </ligand>
</feature>
<dbReference type="UniPathway" id="UPA00050">
    <property type="reaction ID" value="UER00063"/>
</dbReference>
<feature type="domain" description="Homoserine dehydrogenase catalytic" evidence="16">
    <location>
        <begin position="136"/>
        <end position="312"/>
    </location>
</feature>
<dbReference type="UniPathway" id="UPA00051">
    <property type="reaction ID" value="UER00465"/>
</dbReference>
<evidence type="ECO:0000256" key="12">
    <source>
        <dbReference type="PIRSR" id="PIRSR036497-1"/>
    </source>
</evidence>
<evidence type="ECO:0000256" key="13">
    <source>
        <dbReference type="PIRSR" id="PIRSR036497-2"/>
    </source>
</evidence>
<dbReference type="GO" id="GO:0050661">
    <property type="term" value="F:NADP binding"/>
    <property type="evidence" value="ECO:0007669"/>
    <property type="project" value="InterPro"/>
</dbReference>
<dbReference type="Pfam" id="PF00742">
    <property type="entry name" value="Homoserine_dh"/>
    <property type="match status" value="1"/>
</dbReference>
<evidence type="ECO:0000256" key="8">
    <source>
        <dbReference type="ARBA" id="ARBA00023002"/>
    </source>
</evidence>
<dbReference type="InterPro" id="IPR001342">
    <property type="entry name" value="HDH_cat"/>
</dbReference>
<dbReference type="SUPFAM" id="SSF51735">
    <property type="entry name" value="NAD(P)-binding Rossmann-fold domains"/>
    <property type="match status" value="1"/>
</dbReference>
<sequence>MTVIKAALLGFGTVGQGVYEAVQTHGEQLKELFGAELSIEAILVKDLSKHRNGVPETLLTDDFEHIISIPDLQVVFEAIVGEEPGLSYLKRSIQSGCHVITANKVMFARHGASLLKEAEEAGVSVGFEATTAGGAPVIRTISELLKVNRIQSVEGILNGTSNFILSVMREQGLSFEQALELAQQKGYAEADPSADVEGFDAYNKLMILSQLAFGEQPDWKIEDVEGISSITPEQVTEASNRGFRFKHIVRAEQTEQGITASVKPVLLTEEHPLYSVEGVINAVTVSASLAGLVTVQGAGAGKLPTASAMVEDAAALAGKLNLNSTVQSQYA</sequence>
<evidence type="ECO:0000313" key="19">
    <source>
        <dbReference type="Proteomes" id="UP000215059"/>
    </source>
</evidence>
<dbReference type="Gene3D" id="3.40.50.720">
    <property type="entry name" value="NAD(P)-binding Rossmann-like Domain"/>
    <property type="match status" value="1"/>
</dbReference>
<dbReference type="GO" id="GO:0009088">
    <property type="term" value="P:threonine biosynthetic process"/>
    <property type="evidence" value="ECO:0007669"/>
    <property type="project" value="UniProtKB-UniPathway"/>
</dbReference>
<dbReference type="EMBL" id="NOII01000001">
    <property type="protein sequence ID" value="OYD59551.1"/>
    <property type="molecule type" value="Genomic_DNA"/>
</dbReference>
<dbReference type="PANTHER" id="PTHR43331:SF1">
    <property type="entry name" value="HOMOSERINE DEHYDROGENASE"/>
    <property type="match status" value="1"/>
</dbReference>
<evidence type="ECO:0000256" key="15">
    <source>
        <dbReference type="RuleBase" id="RU004171"/>
    </source>
</evidence>
<dbReference type="Gene3D" id="3.30.360.10">
    <property type="entry name" value="Dihydrodipicolinate Reductase, domain 2"/>
    <property type="match status" value="1"/>
</dbReference>
<dbReference type="OrthoDB" id="9808167at2"/>
<dbReference type="InterPro" id="IPR036291">
    <property type="entry name" value="NAD(P)-bd_dom_sf"/>
</dbReference>
<dbReference type="Pfam" id="PF03447">
    <property type="entry name" value="NAD_binding_3"/>
    <property type="match status" value="1"/>
</dbReference>
<dbReference type="InterPro" id="IPR019811">
    <property type="entry name" value="HDH_CS"/>
</dbReference>
<evidence type="ECO:0000256" key="14">
    <source>
        <dbReference type="RuleBase" id="RU000579"/>
    </source>
</evidence>
<dbReference type="PANTHER" id="PTHR43331">
    <property type="entry name" value="HOMOSERINE DEHYDROGENASE"/>
    <property type="match status" value="1"/>
</dbReference>
<evidence type="ECO:0000256" key="3">
    <source>
        <dbReference type="ARBA" id="ARBA00006753"/>
    </source>
</evidence>
<name>A0A235FE09_9BACL</name>
<dbReference type="NCBIfam" id="NF004976">
    <property type="entry name" value="PRK06349.1"/>
    <property type="match status" value="1"/>
</dbReference>
<dbReference type="Proteomes" id="UP000215059">
    <property type="component" value="Unassembled WGS sequence"/>
</dbReference>
<evidence type="ECO:0000256" key="11">
    <source>
        <dbReference type="ARBA" id="ARBA00048841"/>
    </source>
</evidence>
<dbReference type="PIRSF" id="PIRSF036497">
    <property type="entry name" value="HDH_short"/>
    <property type="match status" value="1"/>
</dbReference>
<keyword evidence="7 14" id="KW-0791">Threonine biosynthesis</keyword>
<keyword evidence="19" id="KW-1185">Reference proteome</keyword>
<dbReference type="GO" id="GO:0009086">
    <property type="term" value="P:methionine biosynthetic process"/>
    <property type="evidence" value="ECO:0007669"/>
    <property type="project" value="UniProtKB-KW"/>
</dbReference>
<feature type="binding site" evidence="13">
    <location>
        <position position="104"/>
    </location>
    <ligand>
        <name>NADPH</name>
        <dbReference type="ChEBI" id="CHEBI:57783"/>
    </ligand>
</feature>
<dbReference type="AlphaFoldDB" id="A0A235FE09"/>
<dbReference type="InterPro" id="IPR022697">
    <property type="entry name" value="HDH_short"/>
</dbReference>
<evidence type="ECO:0000256" key="6">
    <source>
        <dbReference type="ARBA" id="ARBA00022605"/>
    </source>
</evidence>